<feature type="domain" description="TniQ" evidence="1">
    <location>
        <begin position="13"/>
        <end position="180"/>
    </location>
</feature>
<sequence>MSPEVRPALPRWPVHPLPQPLESLDSWVQRLARAYSMPVRDLMEHNLGGRDAPVYRSLYWDPPAELLAALADRTGVSVARLRIMTLAGWVPWLFDNLGALPPGRHAEAFENYVRANSVLLAPGEAGSPDLEYPRGWTGPWYGGAHAHRACPVCALDPDRGTALVWQLPLVMGCGEHGCRLVDKKEIAVALSRGRSISPTAIGEPLATLDRYTYTALATGRVELPGRSVHAGVWFRLLRSLVDEVSLSTRAMSASSRHTLGQVWATAGLPARAGIYRWAPYESLNWETQQAMLLAAATALRLAEQGKIVPRGRLGSAVAPGPRRHVFDGHHIDVAPVWQQALSVLVEQVLARACADRETAEGLLTLVTRHLETRDEFEEARACLFGAGVPAAFLPTAGDLGRIDLA</sequence>
<name>A0A3E0GXR3_9PSEU</name>
<dbReference type="InterPro" id="IPR009492">
    <property type="entry name" value="TniQ"/>
</dbReference>
<dbReference type="Pfam" id="PF06527">
    <property type="entry name" value="TniQ"/>
    <property type="match status" value="1"/>
</dbReference>
<protein>
    <submittedName>
        <fullName evidence="2">TniQ protein</fullName>
    </submittedName>
</protein>
<reference evidence="2 3" key="1">
    <citation type="submission" date="2018-08" db="EMBL/GenBank/DDBJ databases">
        <title>Genomic Encyclopedia of Archaeal and Bacterial Type Strains, Phase II (KMG-II): from individual species to whole genera.</title>
        <authorList>
            <person name="Goeker M."/>
        </authorList>
    </citation>
    <scope>NUCLEOTIDE SEQUENCE [LARGE SCALE GENOMIC DNA]</scope>
    <source>
        <strain evidence="2 3">DSM 45791</strain>
    </source>
</reference>
<organism evidence="2 3">
    <name type="scientific">Kutzneria buriramensis</name>
    <dbReference type="NCBI Taxonomy" id="1045776"/>
    <lineage>
        <taxon>Bacteria</taxon>
        <taxon>Bacillati</taxon>
        <taxon>Actinomycetota</taxon>
        <taxon>Actinomycetes</taxon>
        <taxon>Pseudonocardiales</taxon>
        <taxon>Pseudonocardiaceae</taxon>
        <taxon>Kutzneria</taxon>
    </lineage>
</organism>
<dbReference type="Proteomes" id="UP000256269">
    <property type="component" value="Unassembled WGS sequence"/>
</dbReference>
<evidence type="ECO:0000313" key="2">
    <source>
        <dbReference type="EMBL" id="REH31063.1"/>
    </source>
</evidence>
<evidence type="ECO:0000259" key="1">
    <source>
        <dbReference type="Pfam" id="PF06527"/>
    </source>
</evidence>
<evidence type="ECO:0000313" key="3">
    <source>
        <dbReference type="Proteomes" id="UP000256269"/>
    </source>
</evidence>
<dbReference type="EMBL" id="QUNO01000022">
    <property type="protein sequence ID" value="REH31063.1"/>
    <property type="molecule type" value="Genomic_DNA"/>
</dbReference>
<proteinExistence type="predicted"/>
<accession>A0A3E0GXR3</accession>
<dbReference type="AlphaFoldDB" id="A0A3E0GXR3"/>
<comment type="caution">
    <text evidence="2">The sequence shown here is derived from an EMBL/GenBank/DDBJ whole genome shotgun (WGS) entry which is preliminary data.</text>
</comment>
<gene>
    <name evidence="2" type="ORF">BCF44_12286</name>
</gene>
<keyword evidence="3" id="KW-1185">Reference proteome</keyword>